<evidence type="ECO:0000313" key="1">
    <source>
        <dbReference type="EMBL" id="CEK55452.1"/>
    </source>
</evidence>
<sequence>NERKEGLKNSFMQEANPSIIEARHKNRTLTSQRLSNQMLDIFNIAVWCSNRDNKQAFERQNFGLGDLDIQKNMPRILVIKQTNRKVL</sequence>
<dbReference type="AlphaFoldDB" id="A0A0B6YH03"/>
<dbReference type="EMBL" id="HACG01008587">
    <property type="protein sequence ID" value="CEK55452.1"/>
    <property type="molecule type" value="Transcribed_RNA"/>
</dbReference>
<accession>A0A0B6YH03</accession>
<name>A0A0B6YH03_9EUPU</name>
<organism evidence="1">
    <name type="scientific">Arion vulgaris</name>
    <dbReference type="NCBI Taxonomy" id="1028688"/>
    <lineage>
        <taxon>Eukaryota</taxon>
        <taxon>Metazoa</taxon>
        <taxon>Spiralia</taxon>
        <taxon>Lophotrochozoa</taxon>
        <taxon>Mollusca</taxon>
        <taxon>Gastropoda</taxon>
        <taxon>Heterobranchia</taxon>
        <taxon>Euthyneura</taxon>
        <taxon>Panpulmonata</taxon>
        <taxon>Eupulmonata</taxon>
        <taxon>Stylommatophora</taxon>
        <taxon>Helicina</taxon>
        <taxon>Arionoidea</taxon>
        <taxon>Arionidae</taxon>
        <taxon>Arion</taxon>
    </lineage>
</organism>
<proteinExistence type="predicted"/>
<gene>
    <name evidence="1" type="primary">ORF25251</name>
</gene>
<reference evidence="1" key="1">
    <citation type="submission" date="2014-12" db="EMBL/GenBank/DDBJ databases">
        <title>Insight into the proteome of Arion vulgaris.</title>
        <authorList>
            <person name="Aradska J."/>
            <person name="Bulat T."/>
            <person name="Smidak R."/>
            <person name="Sarate P."/>
            <person name="Gangsoo J."/>
            <person name="Sialana F."/>
            <person name="Bilban M."/>
            <person name="Lubec G."/>
        </authorList>
    </citation>
    <scope>NUCLEOTIDE SEQUENCE</scope>
    <source>
        <tissue evidence="1">Skin</tissue>
    </source>
</reference>
<protein>
    <submittedName>
        <fullName evidence="1">Uncharacterized protein</fullName>
    </submittedName>
</protein>
<feature type="non-terminal residue" evidence="1">
    <location>
        <position position="1"/>
    </location>
</feature>